<accession>A0ABD0WUI5</accession>
<reference evidence="5 6" key="1">
    <citation type="submission" date="2024-06" db="EMBL/GenBank/DDBJ databases">
        <authorList>
            <person name="Pan Q."/>
            <person name="Wen M."/>
            <person name="Jouanno E."/>
            <person name="Zahm M."/>
            <person name="Klopp C."/>
            <person name="Cabau C."/>
            <person name="Louis A."/>
            <person name="Berthelot C."/>
            <person name="Parey E."/>
            <person name="Roest Crollius H."/>
            <person name="Montfort J."/>
            <person name="Robinson-Rechavi M."/>
            <person name="Bouchez O."/>
            <person name="Lampietro C."/>
            <person name="Lopez Roques C."/>
            <person name="Donnadieu C."/>
            <person name="Postlethwait J."/>
            <person name="Bobe J."/>
            <person name="Verreycken H."/>
            <person name="Guiguen Y."/>
        </authorList>
    </citation>
    <scope>NUCLEOTIDE SEQUENCE [LARGE SCALE GENOMIC DNA]</scope>
    <source>
        <strain evidence="5">Up_M1</strain>
        <tissue evidence="5">Testis</tissue>
    </source>
</reference>
<dbReference type="PROSITE" id="PS50005">
    <property type="entry name" value="TPR"/>
    <property type="match status" value="2"/>
</dbReference>
<evidence type="ECO:0000313" key="5">
    <source>
        <dbReference type="EMBL" id="KAL0984135.1"/>
    </source>
</evidence>
<keyword evidence="6" id="KW-1185">Reference proteome</keyword>
<dbReference type="EMBL" id="JAGEUA010000004">
    <property type="protein sequence ID" value="KAL0984135.1"/>
    <property type="molecule type" value="Genomic_DNA"/>
</dbReference>
<evidence type="ECO:0008006" key="7">
    <source>
        <dbReference type="Google" id="ProtNLM"/>
    </source>
</evidence>
<dbReference type="FunFam" id="1.25.40.10:FF:000032">
    <property type="entry name" value="Interferon-induced protein with tetratricopeptide repeats 5"/>
    <property type="match status" value="1"/>
</dbReference>
<proteinExistence type="inferred from homology"/>
<dbReference type="Gene3D" id="1.25.40.10">
    <property type="entry name" value="Tetratricopeptide repeat domain"/>
    <property type="match status" value="4"/>
</dbReference>
<dbReference type="InterPro" id="IPR019734">
    <property type="entry name" value="TPR_rpt"/>
</dbReference>
<organism evidence="5 6">
    <name type="scientific">Umbra pygmaea</name>
    <name type="common">Eastern mudminnow</name>
    <dbReference type="NCBI Taxonomy" id="75934"/>
    <lineage>
        <taxon>Eukaryota</taxon>
        <taxon>Metazoa</taxon>
        <taxon>Chordata</taxon>
        <taxon>Craniata</taxon>
        <taxon>Vertebrata</taxon>
        <taxon>Euteleostomi</taxon>
        <taxon>Actinopterygii</taxon>
        <taxon>Neopterygii</taxon>
        <taxon>Teleostei</taxon>
        <taxon>Protacanthopterygii</taxon>
        <taxon>Esociformes</taxon>
        <taxon>Umbridae</taxon>
        <taxon>Umbra</taxon>
    </lineage>
</organism>
<dbReference type="GO" id="GO:0051707">
    <property type="term" value="P:response to other organism"/>
    <property type="evidence" value="ECO:0007669"/>
    <property type="project" value="UniProtKB-ARBA"/>
</dbReference>
<evidence type="ECO:0000256" key="4">
    <source>
        <dbReference type="PROSITE-ProRule" id="PRU00339"/>
    </source>
</evidence>
<evidence type="ECO:0000313" key="6">
    <source>
        <dbReference type="Proteomes" id="UP001557470"/>
    </source>
</evidence>
<dbReference type="SUPFAM" id="SSF48452">
    <property type="entry name" value="TPR-like"/>
    <property type="match status" value="3"/>
</dbReference>
<evidence type="ECO:0000256" key="2">
    <source>
        <dbReference type="ARBA" id="ARBA00022803"/>
    </source>
</evidence>
<evidence type="ECO:0000256" key="1">
    <source>
        <dbReference type="ARBA" id="ARBA00022737"/>
    </source>
</evidence>
<comment type="caution">
    <text evidence="5">The sequence shown here is derived from an EMBL/GenBank/DDBJ whole genome shotgun (WGS) entry which is preliminary data.</text>
</comment>
<dbReference type="AlphaFoldDB" id="A0ABD0WUI5"/>
<gene>
    <name evidence="5" type="ORF">UPYG_G00137570</name>
</gene>
<keyword evidence="1" id="KW-0677">Repeat</keyword>
<protein>
    <recommendedName>
        <fullName evidence="7">Interferon-induced protein with tetratricopeptide repeats 5</fullName>
    </recommendedName>
</protein>
<dbReference type="Proteomes" id="UP001557470">
    <property type="component" value="Unassembled WGS sequence"/>
</dbReference>
<keyword evidence="2 4" id="KW-0802">TPR repeat</keyword>
<name>A0ABD0WUI5_UMBPY</name>
<comment type="similarity">
    <text evidence="3">Belongs to the IFIT family.</text>
</comment>
<feature type="repeat" description="TPR" evidence="4">
    <location>
        <begin position="433"/>
        <end position="466"/>
    </location>
</feature>
<feature type="repeat" description="TPR" evidence="4">
    <location>
        <begin position="336"/>
        <end position="369"/>
    </location>
</feature>
<dbReference type="SMART" id="SM00028">
    <property type="entry name" value="TPR"/>
    <property type="match status" value="7"/>
</dbReference>
<dbReference type="Pfam" id="PF13181">
    <property type="entry name" value="TPR_8"/>
    <property type="match status" value="2"/>
</dbReference>
<dbReference type="PANTHER" id="PTHR10271:SF29">
    <property type="entry name" value="INTERFERON-INDUCED PROTEIN WITH TETRATRICOPEPTIDE REPEATS-RELATED"/>
    <property type="match status" value="1"/>
</dbReference>
<dbReference type="Pfam" id="PF13432">
    <property type="entry name" value="TPR_16"/>
    <property type="match status" value="1"/>
</dbReference>
<sequence>MMSSSKDSDLKTKLLQIECHFTWDLKEDDTDMEDLQTRIKDQIELDLGKEAGVARTVSFLAYIKYLKGFREEAMADLLKSEELTREYYGRDCEKHLIVTYGDLTWLHYHMGDYVKCQSYLEKLDEIKNKFPTDSMSVLHPEVYGDKGWTFLKFSYKYYDKALECFKKALELEPMESEWNAGYAIALYRTEKELTSVNDSPAIKQLRRALEVNPRDAVLMVLLGLKLAVYKRFGEAEELVENALEMSPECPHVTRYVGKFLRQQGHVDKSIDLLHRALKRTSQSAIIHHQLALCYKRKKIELQNSGRFHAKEAEIQELLRKNIYHLEKATSLKPHFIYAMAELALSYAEVKNFNKAQEHFKEALEKATDKNDGLQVVHFYYGQFHQYHKKCELLAIEHYTKGLELQKNSAEGKQCAHKLKRIAEKRVSRDPGDAEACGILGFVYKIQGEKEEAIKWYDKAVVCDMDNDNYLSALCELRLSLQE</sequence>
<dbReference type="PANTHER" id="PTHR10271">
    <property type="entry name" value="INTERFERON-INDUCED PROTEIN WITH TETRATRICOPEPTIDE REPEATS"/>
    <property type="match status" value="1"/>
</dbReference>
<evidence type="ECO:0000256" key="3">
    <source>
        <dbReference type="ARBA" id="ARBA00038336"/>
    </source>
</evidence>
<dbReference type="InterPro" id="IPR011990">
    <property type="entry name" value="TPR-like_helical_dom_sf"/>
</dbReference>